<feature type="transmembrane region" description="Helical" evidence="1">
    <location>
        <begin position="106"/>
        <end position="132"/>
    </location>
</feature>
<feature type="transmembrane region" description="Helical" evidence="1">
    <location>
        <begin position="144"/>
        <end position="161"/>
    </location>
</feature>
<keyword evidence="1" id="KW-1133">Transmembrane helix</keyword>
<keyword evidence="1" id="KW-0472">Membrane</keyword>
<evidence type="ECO:0000256" key="1">
    <source>
        <dbReference type="SAM" id="Phobius"/>
    </source>
</evidence>
<feature type="transmembrane region" description="Helical" evidence="1">
    <location>
        <begin position="196"/>
        <end position="214"/>
    </location>
</feature>
<comment type="caution">
    <text evidence="3">The sequence shown here is derived from an EMBL/GenBank/DDBJ whole genome shotgun (WGS) entry which is preliminary data.</text>
</comment>
<feature type="transmembrane region" description="Helical" evidence="1">
    <location>
        <begin position="318"/>
        <end position="337"/>
    </location>
</feature>
<gene>
    <name evidence="3" type="ORF">MUB46_16765</name>
</gene>
<feature type="transmembrane region" description="Helical" evidence="1">
    <location>
        <begin position="12"/>
        <end position="32"/>
    </location>
</feature>
<dbReference type="AlphaFoldDB" id="A0AAW5R014"/>
<dbReference type="PANTHER" id="PTHR35342">
    <property type="entry name" value="TRICARBOXYLIC TRANSPORT PROTEIN"/>
    <property type="match status" value="1"/>
</dbReference>
<feature type="transmembrane region" description="Helical" evidence="1">
    <location>
        <begin position="357"/>
        <end position="376"/>
    </location>
</feature>
<dbReference type="PANTHER" id="PTHR35342:SF5">
    <property type="entry name" value="TRICARBOXYLIC TRANSPORT PROTEIN"/>
    <property type="match status" value="1"/>
</dbReference>
<protein>
    <submittedName>
        <fullName evidence="3">Tripartite tricarboxylate transporter permease</fullName>
    </submittedName>
</protein>
<evidence type="ECO:0000259" key="2">
    <source>
        <dbReference type="Pfam" id="PF01970"/>
    </source>
</evidence>
<dbReference type="Pfam" id="PF01970">
    <property type="entry name" value="TctA"/>
    <property type="match status" value="1"/>
</dbReference>
<dbReference type="EMBL" id="JALIDZ010000007">
    <property type="protein sequence ID" value="MCT8973517.1"/>
    <property type="molecule type" value="Genomic_DNA"/>
</dbReference>
<name>A0AAW5R014_9HYPH</name>
<dbReference type="InterPro" id="IPR002823">
    <property type="entry name" value="DUF112_TM"/>
</dbReference>
<dbReference type="Proteomes" id="UP001320898">
    <property type="component" value="Unassembled WGS sequence"/>
</dbReference>
<evidence type="ECO:0000313" key="3">
    <source>
        <dbReference type="EMBL" id="MCT8973517.1"/>
    </source>
</evidence>
<organism evidence="3 4">
    <name type="scientific">Microbaculum marinisediminis</name>
    <dbReference type="NCBI Taxonomy" id="2931392"/>
    <lineage>
        <taxon>Bacteria</taxon>
        <taxon>Pseudomonadati</taxon>
        <taxon>Pseudomonadota</taxon>
        <taxon>Alphaproteobacteria</taxon>
        <taxon>Hyphomicrobiales</taxon>
        <taxon>Tepidamorphaceae</taxon>
        <taxon>Microbaculum</taxon>
    </lineage>
</organism>
<evidence type="ECO:0000313" key="4">
    <source>
        <dbReference type="Proteomes" id="UP001320898"/>
    </source>
</evidence>
<feature type="transmembrane region" description="Helical" evidence="1">
    <location>
        <begin position="468"/>
        <end position="488"/>
    </location>
</feature>
<feature type="domain" description="DUF112" evidence="2">
    <location>
        <begin position="18"/>
        <end position="437"/>
    </location>
</feature>
<keyword evidence="4" id="KW-1185">Reference proteome</keyword>
<proteinExistence type="predicted"/>
<reference evidence="3 4" key="1">
    <citation type="submission" date="2022-04" db="EMBL/GenBank/DDBJ databases">
        <authorList>
            <person name="Ye Y.-Q."/>
            <person name="Du Z.-J."/>
        </authorList>
    </citation>
    <scope>NUCLEOTIDE SEQUENCE [LARGE SCALE GENOMIC DNA]</scope>
    <source>
        <strain evidence="3 4">A6E488</strain>
    </source>
</reference>
<feature type="transmembrane region" description="Helical" evidence="1">
    <location>
        <begin position="388"/>
        <end position="405"/>
    </location>
</feature>
<dbReference type="RefSeq" id="WP_261617080.1">
    <property type="nucleotide sequence ID" value="NZ_JALIDZ010000007.1"/>
</dbReference>
<accession>A0AAW5R014</accession>
<feature type="transmembrane region" description="Helical" evidence="1">
    <location>
        <begin position="44"/>
        <end position="70"/>
    </location>
</feature>
<keyword evidence="1" id="KW-0812">Transmembrane</keyword>
<sequence length="506" mass="53476">METLLAAFDLVFRWEIIAVIFGACVFGIFAGAMPGISATVAVALLVPITFFMEPVAALAAIATAVAMAIFAGDLPGALLRIPGMPASAAYAEEAHEMTLKGQGGTVLMVALLCSVLGGLVGTMALAFSAPLLAEFALEFQYYEYFWLACIGLSTAALVAAANPVKGVISLSIGLMLATVGLDLISGQPRFTFGTPALMEGIHFIPVMIGIFAVAEVLRALIHPPRADAGDARVQKIDFGETFRTIWRYRTNLARGSIFGTLIGALPGAGSDIAAWVSYGYARKRSKTPEKFGTGHPEGIVAASASNNAATSATWVPSLVFGIPGDSVTAIVIGVLFLKGLEPGPNVFIENAPLVYSIFVSFFIANVFLIPVGYIAIRAASQLLKVSNLILMPIILIFTVVGAYAINNSMMGVMVALGAGIASFLMQENDYPVAPLILGMVIGPLLEKNFMQAMIAQQGDLTAFFERPIAAFLGIVTILMWTAPVVAAIRRWQLRRRAPEGNEGQHA</sequence>
<feature type="transmembrane region" description="Helical" evidence="1">
    <location>
        <begin position="167"/>
        <end position="184"/>
    </location>
</feature>